<name>A0AAV2GRP4_9ROSI</name>
<dbReference type="Proteomes" id="UP001497516">
    <property type="component" value="Chromosome 9"/>
</dbReference>
<sequence>MAENASLILGGKGGYDDGDLYMGTRKVSFDDTLLVEDVFETQVVNYGDETQVLDDADLDLLGSTCIQRIDDDFSDRVSLDSDGEGTDATAVLESGERAL</sequence>
<evidence type="ECO:0000313" key="2">
    <source>
        <dbReference type="EMBL" id="CAL1413344.1"/>
    </source>
</evidence>
<gene>
    <name evidence="2" type="ORF">LTRI10_LOCUS52583</name>
</gene>
<evidence type="ECO:0000256" key="1">
    <source>
        <dbReference type="SAM" id="MobiDB-lite"/>
    </source>
</evidence>
<protein>
    <submittedName>
        <fullName evidence="2">Uncharacterized protein</fullName>
    </submittedName>
</protein>
<dbReference type="AlphaFoldDB" id="A0AAV2GRP4"/>
<accession>A0AAV2GRP4</accession>
<reference evidence="2 3" key="1">
    <citation type="submission" date="2024-04" db="EMBL/GenBank/DDBJ databases">
        <authorList>
            <person name="Fracassetti M."/>
        </authorList>
    </citation>
    <scope>NUCLEOTIDE SEQUENCE [LARGE SCALE GENOMIC DNA]</scope>
</reference>
<proteinExistence type="predicted"/>
<dbReference type="EMBL" id="OZ034822">
    <property type="protein sequence ID" value="CAL1413344.1"/>
    <property type="molecule type" value="Genomic_DNA"/>
</dbReference>
<feature type="region of interest" description="Disordered" evidence="1">
    <location>
        <begin position="77"/>
        <end position="99"/>
    </location>
</feature>
<evidence type="ECO:0000313" key="3">
    <source>
        <dbReference type="Proteomes" id="UP001497516"/>
    </source>
</evidence>
<organism evidence="2 3">
    <name type="scientific">Linum trigynum</name>
    <dbReference type="NCBI Taxonomy" id="586398"/>
    <lineage>
        <taxon>Eukaryota</taxon>
        <taxon>Viridiplantae</taxon>
        <taxon>Streptophyta</taxon>
        <taxon>Embryophyta</taxon>
        <taxon>Tracheophyta</taxon>
        <taxon>Spermatophyta</taxon>
        <taxon>Magnoliopsida</taxon>
        <taxon>eudicotyledons</taxon>
        <taxon>Gunneridae</taxon>
        <taxon>Pentapetalae</taxon>
        <taxon>rosids</taxon>
        <taxon>fabids</taxon>
        <taxon>Malpighiales</taxon>
        <taxon>Linaceae</taxon>
        <taxon>Linum</taxon>
    </lineage>
</organism>
<keyword evidence="3" id="KW-1185">Reference proteome</keyword>